<feature type="chain" id="PRO_5044551301" evidence="1">
    <location>
        <begin position="21"/>
        <end position="299"/>
    </location>
</feature>
<evidence type="ECO:0000313" key="4">
    <source>
        <dbReference type="Proteomes" id="UP000050761"/>
    </source>
</evidence>
<dbReference type="PANTHER" id="PTHR11533">
    <property type="entry name" value="PROTEASE M1 ZINC METALLOPROTEASE"/>
    <property type="match status" value="1"/>
</dbReference>
<accession>A0A3P7TTS8</accession>
<dbReference type="PRINTS" id="PR00756">
    <property type="entry name" value="ALADIPTASE"/>
</dbReference>
<dbReference type="Gene3D" id="2.60.40.1730">
    <property type="entry name" value="tricorn interacting facor f3 domain"/>
    <property type="match status" value="1"/>
</dbReference>
<evidence type="ECO:0000256" key="1">
    <source>
        <dbReference type="SAM" id="SignalP"/>
    </source>
</evidence>
<evidence type="ECO:0000313" key="3">
    <source>
        <dbReference type="EMBL" id="VDO24981.1"/>
    </source>
</evidence>
<gene>
    <name evidence="3" type="ORF">HPBE_LOCUS2397</name>
</gene>
<dbReference type="WBParaSite" id="HPBE_0000239601-mRNA-1">
    <property type="protein sequence ID" value="HPBE_0000239601-mRNA-1"/>
    <property type="gene ID" value="HPBE_0000239601"/>
</dbReference>
<dbReference type="GO" id="GO:0042277">
    <property type="term" value="F:peptide binding"/>
    <property type="evidence" value="ECO:0007669"/>
    <property type="project" value="TreeGrafter"/>
</dbReference>
<dbReference type="GO" id="GO:0006508">
    <property type="term" value="P:proteolysis"/>
    <property type="evidence" value="ECO:0007669"/>
    <property type="project" value="InterPro"/>
</dbReference>
<dbReference type="GO" id="GO:0070006">
    <property type="term" value="F:metalloaminopeptidase activity"/>
    <property type="evidence" value="ECO:0007669"/>
    <property type="project" value="TreeGrafter"/>
</dbReference>
<dbReference type="SUPFAM" id="SSF63737">
    <property type="entry name" value="Leukotriene A4 hydrolase N-terminal domain"/>
    <property type="match status" value="1"/>
</dbReference>
<dbReference type="GO" id="GO:0005737">
    <property type="term" value="C:cytoplasm"/>
    <property type="evidence" value="ECO:0007669"/>
    <property type="project" value="TreeGrafter"/>
</dbReference>
<keyword evidence="4" id="KW-1185">Reference proteome</keyword>
<dbReference type="Pfam" id="PF17900">
    <property type="entry name" value="Peptidase_M1_N"/>
    <property type="match status" value="1"/>
</dbReference>
<organism evidence="4 5">
    <name type="scientific">Heligmosomoides polygyrus</name>
    <name type="common">Parasitic roundworm</name>
    <dbReference type="NCBI Taxonomy" id="6339"/>
    <lineage>
        <taxon>Eukaryota</taxon>
        <taxon>Metazoa</taxon>
        <taxon>Ecdysozoa</taxon>
        <taxon>Nematoda</taxon>
        <taxon>Chromadorea</taxon>
        <taxon>Rhabditida</taxon>
        <taxon>Rhabditina</taxon>
        <taxon>Rhabditomorpha</taxon>
        <taxon>Strongyloidea</taxon>
        <taxon>Heligmosomidae</taxon>
        <taxon>Heligmosomoides</taxon>
    </lineage>
</organism>
<dbReference type="InterPro" id="IPR001930">
    <property type="entry name" value="Peptidase_M1"/>
</dbReference>
<dbReference type="AlphaFoldDB" id="A0A183F8A4"/>
<keyword evidence="1" id="KW-0732">Signal</keyword>
<evidence type="ECO:0000259" key="2">
    <source>
        <dbReference type="Pfam" id="PF17900"/>
    </source>
</evidence>
<dbReference type="PANTHER" id="PTHR11533:SF257">
    <property type="entry name" value="PEPTIDASE_M1 DOMAIN-CONTAINING PROTEIN"/>
    <property type="match status" value="1"/>
</dbReference>
<dbReference type="GO" id="GO:0008270">
    <property type="term" value="F:zinc ion binding"/>
    <property type="evidence" value="ECO:0007669"/>
    <property type="project" value="TreeGrafter"/>
</dbReference>
<dbReference type="OrthoDB" id="8182982at2759"/>
<feature type="domain" description="Aminopeptidase N-like N-terminal" evidence="2">
    <location>
        <begin position="32"/>
        <end position="211"/>
    </location>
</feature>
<dbReference type="InterPro" id="IPR042097">
    <property type="entry name" value="Aminopeptidase_N-like_N_sf"/>
</dbReference>
<dbReference type="GO" id="GO:0005615">
    <property type="term" value="C:extracellular space"/>
    <property type="evidence" value="ECO:0007669"/>
    <property type="project" value="TreeGrafter"/>
</dbReference>
<dbReference type="InterPro" id="IPR045357">
    <property type="entry name" value="Aminopeptidase_N-like_N"/>
</dbReference>
<name>A0A183F8A4_HELPZ</name>
<dbReference type="Proteomes" id="UP000050761">
    <property type="component" value="Unassembled WGS sequence"/>
</dbReference>
<reference evidence="5" key="2">
    <citation type="submission" date="2019-09" db="UniProtKB">
        <authorList>
            <consortium name="WormBaseParasite"/>
        </authorList>
    </citation>
    <scope>IDENTIFICATION</scope>
</reference>
<proteinExistence type="predicted"/>
<dbReference type="InterPro" id="IPR050344">
    <property type="entry name" value="Peptidase_M1_aminopeptidases"/>
</dbReference>
<dbReference type="EMBL" id="UZAH01003546">
    <property type="protein sequence ID" value="VDO24981.1"/>
    <property type="molecule type" value="Genomic_DNA"/>
</dbReference>
<protein>
    <submittedName>
        <fullName evidence="5">Peptidase_M1_N domain-containing protein</fullName>
    </submittedName>
</protein>
<dbReference type="GO" id="GO:0043171">
    <property type="term" value="P:peptide catabolic process"/>
    <property type="evidence" value="ECO:0007669"/>
    <property type="project" value="TreeGrafter"/>
</dbReference>
<sequence length="299" mass="33015">MTTTLRWLFLASLLTLRASADVVDTGLSPHLKPISYDLTVKIPLLEPGDGFTASVIFQFELSASSSNITLHAKNLHGMKKVSVISSLESFEPILLSTRQLADTVEFTFTRPLPRGQYLLTVGEYSGRFTNGSHGVIQRNLTLFTTHLQPSFARQLLPCVDHPSSKASYRITVIHPSHTIAQSNTIAYDVAVVDSNWQKTTFAPTPPLPAYLVAFSVMPASYEEVSAISSDSGPPHRVWFRSIEKCETCGGGVKDVFVFPLSLCTLMLRFEFHFNVDASLHSITIFDPCRTIALARHGRS</sequence>
<reference evidence="3 4" key="1">
    <citation type="submission" date="2018-11" db="EMBL/GenBank/DDBJ databases">
        <authorList>
            <consortium name="Pathogen Informatics"/>
        </authorList>
    </citation>
    <scope>NUCLEOTIDE SEQUENCE [LARGE SCALE GENOMIC DNA]</scope>
</reference>
<dbReference type="GO" id="GO:0016020">
    <property type="term" value="C:membrane"/>
    <property type="evidence" value="ECO:0007669"/>
    <property type="project" value="TreeGrafter"/>
</dbReference>
<accession>A0A183F8A4</accession>
<feature type="signal peptide" evidence="1">
    <location>
        <begin position="1"/>
        <end position="20"/>
    </location>
</feature>
<evidence type="ECO:0000313" key="5">
    <source>
        <dbReference type="WBParaSite" id="HPBE_0000239601-mRNA-1"/>
    </source>
</evidence>